<sequence>FNATDKDCTMAPAFTANLTDGDTYEMWNVLKIEEVNDVINQAITSISAGALQLKQDDSNFTSQQIYEYDWLSSYKGLYKVEYVYNTTIDHLLSDCETAWTAGSSVTATADTAFKKFGNASAKLVVADGASAGGILGYDTIGSIDISDADRLEFDMYSTIALSAAELDFVLSASAAIAATTESLDIPAMVASTWYRHSIALANPESDTAIISLGVVNTTDVGACTLYFDNIRAVKDGSKIYKELPVQHWDIVKNTTDYLKLTSAGLSVTGSPTQIRLTGYQLPSLFSGDTTDSEIDPEYIIAYSVYMLLTAHAKSSRLDVTDRSAKAKEWKEIMDRTRRNTRTNFEGNTRWLS</sequence>
<reference evidence="1" key="1">
    <citation type="journal article" date="2015" name="Nature">
        <title>Complex archaea that bridge the gap between prokaryotes and eukaryotes.</title>
        <authorList>
            <person name="Spang A."/>
            <person name="Saw J.H."/>
            <person name="Jorgensen S.L."/>
            <person name="Zaremba-Niedzwiedzka K."/>
            <person name="Martijn J."/>
            <person name="Lind A.E."/>
            <person name="van Eijk R."/>
            <person name="Schleper C."/>
            <person name="Guy L."/>
            <person name="Ettema T.J."/>
        </authorList>
    </citation>
    <scope>NUCLEOTIDE SEQUENCE</scope>
</reference>
<dbReference type="AlphaFoldDB" id="A0A0F8YDL0"/>
<protein>
    <submittedName>
        <fullName evidence="1">Uncharacterized protein</fullName>
    </submittedName>
</protein>
<gene>
    <name evidence="1" type="ORF">LCGC14_2910450</name>
</gene>
<name>A0A0F8YDL0_9ZZZZ</name>
<proteinExistence type="predicted"/>
<accession>A0A0F8YDL0</accession>
<feature type="non-terminal residue" evidence="1">
    <location>
        <position position="1"/>
    </location>
</feature>
<organism evidence="1">
    <name type="scientific">marine sediment metagenome</name>
    <dbReference type="NCBI Taxonomy" id="412755"/>
    <lineage>
        <taxon>unclassified sequences</taxon>
        <taxon>metagenomes</taxon>
        <taxon>ecological metagenomes</taxon>
    </lineage>
</organism>
<evidence type="ECO:0000313" key="1">
    <source>
        <dbReference type="EMBL" id="KKK71785.1"/>
    </source>
</evidence>
<dbReference type="EMBL" id="LAZR01057573">
    <property type="protein sequence ID" value="KKK71785.1"/>
    <property type="molecule type" value="Genomic_DNA"/>
</dbReference>
<comment type="caution">
    <text evidence="1">The sequence shown here is derived from an EMBL/GenBank/DDBJ whole genome shotgun (WGS) entry which is preliminary data.</text>
</comment>